<keyword evidence="1" id="KW-0472">Membrane</keyword>
<evidence type="ECO:0000313" key="2">
    <source>
        <dbReference type="EMBL" id="MBB6103220.1"/>
    </source>
</evidence>
<evidence type="ECO:0000256" key="1">
    <source>
        <dbReference type="SAM" id="Phobius"/>
    </source>
</evidence>
<gene>
    <name evidence="2" type="ORF">F4827_003075</name>
</gene>
<proteinExistence type="predicted"/>
<name>A0A7W9TZH8_9BURK</name>
<organism evidence="2 3">
    <name type="scientific">Paraburkholderia bannensis</name>
    <dbReference type="NCBI Taxonomy" id="765414"/>
    <lineage>
        <taxon>Bacteria</taxon>
        <taxon>Pseudomonadati</taxon>
        <taxon>Pseudomonadota</taxon>
        <taxon>Betaproteobacteria</taxon>
        <taxon>Burkholderiales</taxon>
        <taxon>Burkholderiaceae</taxon>
        <taxon>Paraburkholderia</taxon>
    </lineage>
</organism>
<evidence type="ECO:0000313" key="3">
    <source>
        <dbReference type="Proteomes" id="UP000571554"/>
    </source>
</evidence>
<keyword evidence="3" id="KW-1185">Reference proteome</keyword>
<dbReference type="AlphaFoldDB" id="A0A7W9TZH8"/>
<keyword evidence="1" id="KW-0812">Transmembrane</keyword>
<protein>
    <submittedName>
        <fullName evidence="2">Uncharacterized protein</fullName>
    </submittedName>
</protein>
<feature type="transmembrane region" description="Helical" evidence="1">
    <location>
        <begin position="28"/>
        <end position="47"/>
    </location>
</feature>
<dbReference type="EMBL" id="JACHBW010000008">
    <property type="protein sequence ID" value="MBB6103220.1"/>
    <property type="molecule type" value="Genomic_DNA"/>
</dbReference>
<reference evidence="2 3" key="1">
    <citation type="submission" date="2020-08" db="EMBL/GenBank/DDBJ databases">
        <title>Above-ground endophytic microbial communities from plants in different locations in the United States.</title>
        <authorList>
            <person name="Frank C."/>
        </authorList>
    </citation>
    <scope>NUCLEOTIDE SEQUENCE [LARGE SCALE GENOMIC DNA]</scope>
    <source>
        <strain evidence="2 3">WP4_2_2</strain>
    </source>
</reference>
<comment type="caution">
    <text evidence="2">The sequence shown here is derived from an EMBL/GenBank/DDBJ whole genome shotgun (WGS) entry which is preliminary data.</text>
</comment>
<accession>A0A7W9TZH8</accession>
<sequence>MKMLLLVVYFVLFGFVWPVYLSSRTRGRLLLTSMAAPWVAFWLAWFAR</sequence>
<dbReference type="Proteomes" id="UP000571554">
    <property type="component" value="Unassembled WGS sequence"/>
</dbReference>
<keyword evidence="1" id="KW-1133">Transmembrane helix</keyword>